<gene>
    <name evidence="1" type="ORF">Sradi_3008000</name>
</gene>
<sequence length="143" mass="16316">MKKTSFASLFSNNRKLNDENKLKKFTADDETLKLSSNDLIDLQIKLGYCFVDYIASKFPGLKAIRALAQSWETSFQQYDSVGGSSSNLQEMKTGNSSFEFKEDDISLKLQFGPSFRPSHLNVGILTHLTRLDLDWALQFPWIH</sequence>
<dbReference type="AlphaFoldDB" id="A0AAW2S202"/>
<dbReference type="EMBL" id="JACGWJ010000012">
    <property type="protein sequence ID" value="KAL0386137.1"/>
    <property type="molecule type" value="Genomic_DNA"/>
</dbReference>
<proteinExistence type="predicted"/>
<protein>
    <submittedName>
        <fullName evidence="1">Uncharacterized protein</fullName>
    </submittedName>
</protein>
<reference evidence="1" key="1">
    <citation type="submission" date="2020-06" db="EMBL/GenBank/DDBJ databases">
        <authorList>
            <person name="Li T."/>
            <person name="Hu X."/>
            <person name="Zhang T."/>
            <person name="Song X."/>
            <person name="Zhang H."/>
            <person name="Dai N."/>
            <person name="Sheng W."/>
            <person name="Hou X."/>
            <person name="Wei L."/>
        </authorList>
    </citation>
    <scope>NUCLEOTIDE SEQUENCE</scope>
    <source>
        <strain evidence="1">G02</strain>
        <tissue evidence="1">Leaf</tissue>
    </source>
</reference>
<accession>A0AAW2S202</accession>
<comment type="caution">
    <text evidence="1">The sequence shown here is derived from an EMBL/GenBank/DDBJ whole genome shotgun (WGS) entry which is preliminary data.</text>
</comment>
<evidence type="ECO:0000313" key="1">
    <source>
        <dbReference type="EMBL" id="KAL0386137.1"/>
    </source>
</evidence>
<reference evidence="1" key="2">
    <citation type="journal article" date="2024" name="Plant">
        <title>Genomic evolution and insights into agronomic trait innovations of Sesamum species.</title>
        <authorList>
            <person name="Miao H."/>
            <person name="Wang L."/>
            <person name="Qu L."/>
            <person name="Liu H."/>
            <person name="Sun Y."/>
            <person name="Le M."/>
            <person name="Wang Q."/>
            <person name="Wei S."/>
            <person name="Zheng Y."/>
            <person name="Lin W."/>
            <person name="Duan Y."/>
            <person name="Cao H."/>
            <person name="Xiong S."/>
            <person name="Wang X."/>
            <person name="Wei L."/>
            <person name="Li C."/>
            <person name="Ma Q."/>
            <person name="Ju M."/>
            <person name="Zhao R."/>
            <person name="Li G."/>
            <person name="Mu C."/>
            <person name="Tian Q."/>
            <person name="Mei H."/>
            <person name="Zhang T."/>
            <person name="Gao T."/>
            <person name="Zhang H."/>
        </authorList>
    </citation>
    <scope>NUCLEOTIDE SEQUENCE</scope>
    <source>
        <strain evidence="1">G02</strain>
    </source>
</reference>
<name>A0AAW2S202_SESRA</name>
<organism evidence="1">
    <name type="scientific">Sesamum radiatum</name>
    <name type="common">Black benniseed</name>
    <dbReference type="NCBI Taxonomy" id="300843"/>
    <lineage>
        <taxon>Eukaryota</taxon>
        <taxon>Viridiplantae</taxon>
        <taxon>Streptophyta</taxon>
        <taxon>Embryophyta</taxon>
        <taxon>Tracheophyta</taxon>
        <taxon>Spermatophyta</taxon>
        <taxon>Magnoliopsida</taxon>
        <taxon>eudicotyledons</taxon>
        <taxon>Gunneridae</taxon>
        <taxon>Pentapetalae</taxon>
        <taxon>asterids</taxon>
        <taxon>lamiids</taxon>
        <taxon>Lamiales</taxon>
        <taxon>Pedaliaceae</taxon>
        <taxon>Sesamum</taxon>
    </lineage>
</organism>